<gene>
    <name evidence="2" type="ORF">MC45_17685</name>
</gene>
<dbReference type="Proteomes" id="UP000033200">
    <property type="component" value="Plasmid STP1"/>
</dbReference>
<feature type="transmembrane region" description="Helical" evidence="1">
    <location>
        <begin position="255"/>
        <end position="285"/>
    </location>
</feature>
<sequence length="321" mass="36924">MTITNQIKAILTAAVTCVAFVIVDWTARFPYTFPDLQNYRIGFESGWYVFSVINLDWLRFMLAEGLWVYGFDALWRWTGNIDTSFYIVSLFATFLIAYHIFVRTRSYIATLFIFNPAFVNLVIEQLRSGLAAAIFFTATRIKRPLIQAPLFVAALSIHTSFLLFVSIYYIYRLAEWSKIKRWLDKRFLLAMAITFALAFVVSYFRDFALSSLGDGRAFVQDDQTSGVLLGIGWALFLVTFYLVRSDEEAGFDLYFFALNVFMFAASIFMGTYGSRFVAIGVPALAVMSRYVRPNRRILFYTHYFLFSGLYFWIWAGTGGTA</sequence>
<feature type="transmembrane region" description="Helical" evidence="1">
    <location>
        <begin position="83"/>
        <end position="101"/>
    </location>
</feature>
<feature type="transmembrane region" description="Helical" evidence="1">
    <location>
        <begin position="148"/>
        <end position="171"/>
    </location>
</feature>
<evidence type="ECO:0000256" key="1">
    <source>
        <dbReference type="SAM" id="Phobius"/>
    </source>
</evidence>
<feature type="transmembrane region" description="Helical" evidence="1">
    <location>
        <begin position="187"/>
        <end position="204"/>
    </location>
</feature>
<reference evidence="2 3" key="1">
    <citation type="submission" date="2014-09" db="EMBL/GenBank/DDBJ databases">
        <title>Using Illumina technology Improving SMRT sequencing Genome Assembly by RASTools.</title>
        <authorList>
            <person name="Zhou Y."/>
            <person name="Ma T."/>
            <person name="Liu T."/>
        </authorList>
    </citation>
    <scope>NUCLEOTIDE SEQUENCE [LARGE SCALE GENOMIC DNA]</scope>
    <source>
        <strain evidence="2 3">ATCC 55669</strain>
        <plasmid evidence="3">Plasmid STP1</plasmid>
    </source>
</reference>
<evidence type="ECO:0000313" key="3">
    <source>
        <dbReference type="Proteomes" id="UP000033200"/>
    </source>
</evidence>
<protein>
    <recommendedName>
        <fullName evidence="4">EpsG family protein</fullName>
    </recommendedName>
</protein>
<keyword evidence="1" id="KW-0812">Transmembrane</keyword>
<organism evidence="2 3">
    <name type="scientific">Sphingomonas taxi</name>
    <dbReference type="NCBI Taxonomy" id="1549858"/>
    <lineage>
        <taxon>Bacteria</taxon>
        <taxon>Pseudomonadati</taxon>
        <taxon>Pseudomonadota</taxon>
        <taxon>Alphaproteobacteria</taxon>
        <taxon>Sphingomonadales</taxon>
        <taxon>Sphingomonadaceae</taxon>
        <taxon>Sphingomonas</taxon>
    </lineage>
</organism>
<feature type="transmembrane region" description="Helical" evidence="1">
    <location>
        <begin position="225"/>
        <end position="243"/>
    </location>
</feature>
<dbReference type="EMBL" id="CP009572">
    <property type="protein sequence ID" value="AIT08375.1"/>
    <property type="molecule type" value="Genomic_DNA"/>
</dbReference>
<keyword evidence="2" id="KW-0614">Plasmid</keyword>
<dbReference type="KEGG" id="stax:MC45_17685"/>
<dbReference type="HOGENOM" id="CLU_865744_0_0_5"/>
<geneLocation type="plasmid" evidence="2 3">
    <name>STP1</name>
</geneLocation>
<dbReference type="eggNOG" id="ENOG5033FMJ">
    <property type="taxonomic scope" value="Bacteria"/>
</dbReference>
<feature type="transmembrane region" description="Helical" evidence="1">
    <location>
        <begin position="297"/>
        <end position="315"/>
    </location>
</feature>
<name>A0A097ELD1_9SPHN</name>
<keyword evidence="1" id="KW-1133">Transmembrane helix</keyword>
<dbReference type="AlphaFoldDB" id="A0A097ELD1"/>
<feature type="transmembrane region" description="Helical" evidence="1">
    <location>
        <begin position="7"/>
        <end position="27"/>
    </location>
</feature>
<keyword evidence="3" id="KW-1185">Reference proteome</keyword>
<evidence type="ECO:0000313" key="2">
    <source>
        <dbReference type="EMBL" id="AIT08375.1"/>
    </source>
</evidence>
<proteinExistence type="predicted"/>
<evidence type="ECO:0008006" key="4">
    <source>
        <dbReference type="Google" id="ProtNLM"/>
    </source>
</evidence>
<accession>A0A097ELD1</accession>
<keyword evidence="1" id="KW-0472">Membrane</keyword>